<keyword evidence="8" id="KW-0812">Transmembrane</keyword>
<evidence type="ECO:0000256" key="6">
    <source>
        <dbReference type="ARBA" id="ARBA00023139"/>
    </source>
</evidence>
<dbReference type="EMBL" id="JDRX01000014">
    <property type="protein sequence ID" value="KGN02054.1"/>
    <property type="molecule type" value="Genomic_DNA"/>
</dbReference>
<evidence type="ECO:0000256" key="4">
    <source>
        <dbReference type="ARBA" id="ARBA00022729"/>
    </source>
</evidence>
<dbReference type="GO" id="GO:0009847">
    <property type="term" value="P:spore germination"/>
    <property type="evidence" value="ECO:0007669"/>
    <property type="project" value="InterPro"/>
</dbReference>
<evidence type="ECO:0000256" key="5">
    <source>
        <dbReference type="ARBA" id="ARBA00023136"/>
    </source>
</evidence>
<evidence type="ECO:0000313" key="11">
    <source>
        <dbReference type="EMBL" id="KGN02054.1"/>
    </source>
</evidence>
<dbReference type="Gene3D" id="3.30.300.210">
    <property type="entry name" value="Nutrient germinant receptor protein C, domain 3"/>
    <property type="match status" value="1"/>
</dbReference>
<dbReference type="AlphaFoldDB" id="A0AA88ZSZ1"/>
<dbReference type="InterPro" id="IPR046953">
    <property type="entry name" value="Spore_GerAC-like_C"/>
</dbReference>
<evidence type="ECO:0000256" key="8">
    <source>
        <dbReference type="SAM" id="Phobius"/>
    </source>
</evidence>
<dbReference type="PANTHER" id="PTHR35789:SF1">
    <property type="entry name" value="SPORE GERMINATION PROTEIN B3"/>
    <property type="match status" value="1"/>
</dbReference>
<evidence type="ECO:0000256" key="7">
    <source>
        <dbReference type="ARBA" id="ARBA00023288"/>
    </source>
</evidence>
<dbReference type="GO" id="GO:0016020">
    <property type="term" value="C:membrane"/>
    <property type="evidence" value="ECO:0007669"/>
    <property type="project" value="UniProtKB-SubCell"/>
</dbReference>
<comment type="subcellular location">
    <subcellularLocation>
        <location evidence="1">Membrane</location>
        <topology evidence="1">Lipid-anchor</topology>
    </subcellularLocation>
</comment>
<feature type="domain" description="Spore germination protein N-terminal" evidence="10">
    <location>
        <begin position="31"/>
        <end position="201"/>
    </location>
</feature>
<keyword evidence="6" id="KW-0564">Palmitate</keyword>
<feature type="domain" description="Spore germination GerAC-like C-terminal" evidence="9">
    <location>
        <begin position="209"/>
        <end position="370"/>
    </location>
</feature>
<name>A0AA88ZSZ1_CLONO</name>
<proteinExistence type="inferred from homology"/>
<feature type="transmembrane region" description="Helical" evidence="8">
    <location>
        <begin position="9"/>
        <end position="26"/>
    </location>
</feature>
<dbReference type="RefSeq" id="WP_039249895.1">
    <property type="nucleotide sequence ID" value="NZ_JDRX01000014.1"/>
</dbReference>
<keyword evidence="4" id="KW-0732">Signal</keyword>
<dbReference type="Pfam" id="PF25198">
    <property type="entry name" value="Spore_GerAC_N"/>
    <property type="match status" value="1"/>
</dbReference>
<dbReference type="NCBIfam" id="TIGR02887">
    <property type="entry name" value="spore_ger_x_C"/>
    <property type="match status" value="1"/>
</dbReference>
<dbReference type="Pfam" id="PF05504">
    <property type="entry name" value="Spore_GerAC"/>
    <property type="match status" value="1"/>
</dbReference>
<keyword evidence="3" id="KW-0309">Germination</keyword>
<evidence type="ECO:0000259" key="10">
    <source>
        <dbReference type="Pfam" id="PF25198"/>
    </source>
</evidence>
<accession>A0AA88ZSZ1</accession>
<reference evidence="11 12" key="1">
    <citation type="submission" date="2014-01" db="EMBL/GenBank/DDBJ databases">
        <title>Plasmidome dynamics in the species complex Clostridium novyi sensu lato converts strains of independent lineages into distinctly different pathogens.</title>
        <authorList>
            <person name="Skarin H."/>
            <person name="Segerman B."/>
        </authorList>
    </citation>
    <scope>NUCLEOTIDE SEQUENCE [LARGE SCALE GENOMIC DNA]</scope>
    <source>
        <strain evidence="11 12">4570</strain>
    </source>
</reference>
<keyword evidence="8" id="KW-1133">Transmembrane helix</keyword>
<comment type="caution">
    <text evidence="11">The sequence shown here is derived from an EMBL/GenBank/DDBJ whole genome shotgun (WGS) entry which is preliminary data.</text>
</comment>
<organism evidence="11 12">
    <name type="scientific">Clostridium novyi A str. 4570</name>
    <dbReference type="NCBI Taxonomy" id="1444290"/>
    <lineage>
        <taxon>Bacteria</taxon>
        <taxon>Bacillati</taxon>
        <taxon>Bacillota</taxon>
        <taxon>Clostridia</taxon>
        <taxon>Eubacteriales</taxon>
        <taxon>Clostridiaceae</taxon>
        <taxon>Clostridium</taxon>
    </lineage>
</organism>
<evidence type="ECO:0000256" key="1">
    <source>
        <dbReference type="ARBA" id="ARBA00004635"/>
    </source>
</evidence>
<dbReference type="Proteomes" id="UP000030016">
    <property type="component" value="Unassembled WGS sequence"/>
</dbReference>
<comment type="similarity">
    <text evidence="2">Belongs to the GerABKC lipoprotein family.</text>
</comment>
<keyword evidence="7" id="KW-0449">Lipoprotein</keyword>
<evidence type="ECO:0000313" key="12">
    <source>
        <dbReference type="Proteomes" id="UP000030016"/>
    </source>
</evidence>
<protein>
    <submittedName>
        <fullName evidence="11">Spore gernimation protein</fullName>
    </submittedName>
</protein>
<gene>
    <name evidence="11" type="ORF">Z969_07110</name>
</gene>
<evidence type="ECO:0000256" key="2">
    <source>
        <dbReference type="ARBA" id="ARBA00007886"/>
    </source>
</evidence>
<sequence>MKYSLIKKFYLVIGFLIFIISYVTNINKFVAIENLDIPIAIGYDLKNGSTKNPIYSVSIAVYQFLTGNQQLDTIVIGGEAESITNTREDRQTKSNKKFILGSEKVLLINKEVAEKSIYPIANTLFNNTYANDTARVAIFNGDTKDALNFKVRGYNSAADYIKGMIDSSINYNFFADNYKMIDVYTRLVGEGRNVILPYIEIKDGIFQMTGVAIFNKDKLECVASMGEAQVINLLRENMVSGIVHIEDKHGHNTNLDGISRKKVTCKKEGDKYKFDINILLESDIIENEIYKGVTNNPNVTKKIEKDAEKVVKRASEKFINKMKQEIKVDCLELGKVAAAKYGRKTDTDWNKVVCESEINVNVKVKLRRVGRGMLR</sequence>
<dbReference type="InterPro" id="IPR057336">
    <property type="entry name" value="GerAC_N"/>
</dbReference>
<dbReference type="InterPro" id="IPR008844">
    <property type="entry name" value="Spore_GerAC-like"/>
</dbReference>
<keyword evidence="5 8" id="KW-0472">Membrane</keyword>
<dbReference type="PANTHER" id="PTHR35789">
    <property type="entry name" value="SPORE GERMINATION PROTEIN B3"/>
    <property type="match status" value="1"/>
</dbReference>
<evidence type="ECO:0000256" key="3">
    <source>
        <dbReference type="ARBA" id="ARBA00022544"/>
    </source>
</evidence>
<evidence type="ECO:0000259" key="9">
    <source>
        <dbReference type="Pfam" id="PF05504"/>
    </source>
</evidence>
<dbReference type="InterPro" id="IPR038501">
    <property type="entry name" value="Spore_GerAC_C_sf"/>
</dbReference>